<keyword evidence="3" id="KW-1185">Reference proteome</keyword>
<evidence type="ECO:0000313" key="1">
    <source>
        <dbReference type="EMBL" id="OBR85780.1"/>
    </source>
</evidence>
<dbReference type="RefSeq" id="XP_018263622.1">
    <property type="nucleotide sequence ID" value="XM_018406814.1"/>
</dbReference>
<evidence type="ECO:0000313" key="3">
    <source>
        <dbReference type="Proteomes" id="UP000078595"/>
    </source>
</evidence>
<reference evidence="2" key="2">
    <citation type="submission" date="2013-07" db="EMBL/GenBank/DDBJ databases">
        <authorList>
            <consortium name="The Broad Institute Genome Sequencing Platform"/>
            <person name="Cuomo C."/>
            <person name="Litvintseva A."/>
            <person name="Chen Y."/>
            <person name="Heitman J."/>
            <person name="Sun S."/>
            <person name="Springer D."/>
            <person name="Dromer F."/>
            <person name="Young S.K."/>
            <person name="Zeng Q."/>
            <person name="Gargeya S."/>
            <person name="Fitzgerald M."/>
            <person name="Abouelleil A."/>
            <person name="Alvarado L."/>
            <person name="Berlin A.M."/>
            <person name="Chapman S.B."/>
            <person name="Dewar J."/>
            <person name="Goldberg J."/>
            <person name="Griggs A."/>
            <person name="Gujja S."/>
            <person name="Hansen M."/>
            <person name="Howarth C."/>
            <person name="Imamovic A."/>
            <person name="Larimer J."/>
            <person name="McCowan C."/>
            <person name="Murphy C."/>
            <person name="Pearson M."/>
            <person name="Priest M."/>
            <person name="Roberts A."/>
            <person name="Saif S."/>
            <person name="Shea T."/>
            <person name="Sykes S."/>
            <person name="Wortman J."/>
            <person name="Nusbaum C."/>
            <person name="Birren B."/>
        </authorList>
    </citation>
    <scope>NUCLEOTIDE SEQUENCE</scope>
    <source>
        <strain evidence="2">CBS 10117</strain>
    </source>
</reference>
<dbReference type="VEuPathDB" id="FungiDB:I303_03492"/>
<gene>
    <name evidence="1" type="ORF">I303_03492</name>
    <name evidence="2" type="ORF">I303_103470</name>
</gene>
<dbReference type="EMBL" id="KI894030">
    <property type="protein sequence ID" value="OBR85780.1"/>
    <property type="molecule type" value="Genomic_DNA"/>
</dbReference>
<organism evidence="1">
    <name type="scientific">Kwoniella dejecticola CBS 10117</name>
    <dbReference type="NCBI Taxonomy" id="1296121"/>
    <lineage>
        <taxon>Eukaryota</taxon>
        <taxon>Fungi</taxon>
        <taxon>Dikarya</taxon>
        <taxon>Basidiomycota</taxon>
        <taxon>Agaricomycotina</taxon>
        <taxon>Tremellomycetes</taxon>
        <taxon>Tremellales</taxon>
        <taxon>Cryptococcaceae</taxon>
        <taxon>Kwoniella</taxon>
    </lineage>
</organism>
<accession>A0A1A6A6U3</accession>
<dbReference type="GeneID" id="28967191"/>
<sequence>MDHNFPHYTSHPDPFAADYPPVATYTATPGDHVSSSDQMSGNYGYPHQYYGGPSCPWQGDFAGFVDNGNVYYNTGFDTHQPTPPSSIDDYAEKDGNHVASMDSGINYAAASSTTLPASAPATAEPFAHSAPFAAQTQPKLPEQTHQETHDHWDVPTVRPWEGLTEQEKARGVNSFVALYQVENGQLVMSKHRHGYLSKEDTQTLKDWVNNERTSAFLGIATKQRQCTLDRTASQAGRWIALQASQKNMNVSYWDISQELSESAGKWVEEHKL</sequence>
<reference evidence="2" key="3">
    <citation type="submission" date="2024-02" db="EMBL/GenBank/DDBJ databases">
        <title>Comparative genomics of Cryptococcus and Kwoniella reveals pathogenesis evolution and contrasting modes of karyotype evolution via chromosome fusion or intercentromeric recombination.</title>
        <authorList>
            <person name="Coelho M.A."/>
            <person name="David-Palma M."/>
            <person name="Shea T."/>
            <person name="Bowers K."/>
            <person name="McGinley-Smith S."/>
            <person name="Mohammad A.W."/>
            <person name="Gnirke A."/>
            <person name="Yurkov A.M."/>
            <person name="Nowrousian M."/>
            <person name="Sun S."/>
            <person name="Cuomo C.A."/>
            <person name="Heitman J."/>
        </authorList>
    </citation>
    <scope>NUCLEOTIDE SEQUENCE</scope>
    <source>
        <strain evidence="2">CBS 10117</strain>
    </source>
</reference>
<dbReference type="KEGG" id="kdj:28967191"/>
<evidence type="ECO:0000313" key="2">
    <source>
        <dbReference type="EMBL" id="WWC60894.1"/>
    </source>
</evidence>
<dbReference type="EMBL" id="CP144533">
    <property type="protein sequence ID" value="WWC60894.1"/>
    <property type="molecule type" value="Genomic_DNA"/>
</dbReference>
<protein>
    <submittedName>
        <fullName evidence="1">Uncharacterized protein</fullName>
    </submittedName>
</protein>
<reference evidence="1" key="1">
    <citation type="submission" date="2013-07" db="EMBL/GenBank/DDBJ databases">
        <title>The Genome Sequence of Cryptococcus dejecticola CBS10117.</title>
        <authorList>
            <consortium name="The Broad Institute Genome Sequencing Platform"/>
            <person name="Cuomo C."/>
            <person name="Litvintseva A."/>
            <person name="Chen Y."/>
            <person name="Heitman J."/>
            <person name="Sun S."/>
            <person name="Springer D."/>
            <person name="Dromer F."/>
            <person name="Young S.K."/>
            <person name="Zeng Q."/>
            <person name="Gargeya S."/>
            <person name="Fitzgerald M."/>
            <person name="Abouelleil A."/>
            <person name="Alvarado L."/>
            <person name="Berlin A.M."/>
            <person name="Chapman S.B."/>
            <person name="Dewar J."/>
            <person name="Goldberg J."/>
            <person name="Griggs A."/>
            <person name="Gujja S."/>
            <person name="Hansen M."/>
            <person name="Howarth C."/>
            <person name="Imamovic A."/>
            <person name="Larimer J."/>
            <person name="McCowan C."/>
            <person name="Murphy C."/>
            <person name="Pearson M."/>
            <person name="Priest M."/>
            <person name="Roberts A."/>
            <person name="Saif S."/>
            <person name="Shea T."/>
            <person name="Sykes S."/>
            <person name="Wortman J."/>
            <person name="Nusbaum C."/>
            <person name="Birren B."/>
        </authorList>
    </citation>
    <scope>NUCLEOTIDE SEQUENCE [LARGE SCALE GENOMIC DNA]</scope>
    <source>
        <strain evidence="1">CBS 10117</strain>
    </source>
</reference>
<name>A0A1A6A6U3_9TREE</name>
<proteinExistence type="predicted"/>
<dbReference type="Proteomes" id="UP000078595">
    <property type="component" value="Chromosome 4"/>
</dbReference>
<dbReference type="AlphaFoldDB" id="A0A1A6A6U3"/>